<evidence type="ECO:0000256" key="1">
    <source>
        <dbReference type="ARBA" id="ARBA00004141"/>
    </source>
</evidence>
<reference evidence="11" key="1">
    <citation type="submission" date="2019-11" db="EMBL/GenBank/DDBJ databases">
        <title>Leishmania tarentolae CDS.</title>
        <authorList>
            <person name="Goto Y."/>
            <person name="Yamagishi J."/>
        </authorList>
    </citation>
    <scope>NUCLEOTIDE SEQUENCE [LARGE SCALE GENOMIC DNA]</scope>
    <source>
        <strain evidence="11">Parrot Tar II</strain>
    </source>
</reference>
<keyword evidence="3 8" id="KW-0812">Transmembrane</keyword>
<dbReference type="PROSITE" id="PS50893">
    <property type="entry name" value="ABC_TRANSPORTER_2"/>
    <property type="match status" value="2"/>
</dbReference>
<dbReference type="PROSITE" id="PS50929">
    <property type="entry name" value="ABC_TM1F"/>
    <property type="match status" value="2"/>
</dbReference>
<dbReference type="InterPro" id="IPR003593">
    <property type="entry name" value="AAA+_ATPase"/>
</dbReference>
<evidence type="ECO:0000313" key="11">
    <source>
        <dbReference type="EMBL" id="GET89638.1"/>
    </source>
</evidence>
<dbReference type="CDD" id="cd03249">
    <property type="entry name" value="ABC_MTABC3_MDL1_MDL2"/>
    <property type="match status" value="1"/>
</dbReference>
<evidence type="ECO:0000313" key="12">
    <source>
        <dbReference type="Proteomes" id="UP000419144"/>
    </source>
</evidence>
<feature type="transmembrane region" description="Helical" evidence="8">
    <location>
        <begin position="193"/>
        <end position="212"/>
    </location>
</feature>
<name>A0A640KJZ0_LEITA</name>
<evidence type="ECO:0000256" key="3">
    <source>
        <dbReference type="ARBA" id="ARBA00022692"/>
    </source>
</evidence>
<dbReference type="InterPro" id="IPR027417">
    <property type="entry name" value="P-loop_NTPase"/>
</dbReference>
<gene>
    <name evidence="11" type="ORF">LtaPh_2628300</name>
</gene>
<feature type="domain" description="ABC transporter" evidence="9">
    <location>
        <begin position="1031"/>
        <end position="1269"/>
    </location>
</feature>
<dbReference type="CDD" id="cd18577">
    <property type="entry name" value="ABC_6TM_Pgp_ABCB1_D1_like"/>
    <property type="match status" value="1"/>
</dbReference>
<feature type="domain" description="ABC transmembrane type-1" evidence="10">
    <location>
        <begin position="51"/>
        <end position="334"/>
    </location>
</feature>
<keyword evidence="7 8" id="KW-0472">Membrane</keyword>
<feature type="transmembrane region" description="Helical" evidence="8">
    <location>
        <begin position="705"/>
        <end position="732"/>
    </location>
</feature>
<proteinExistence type="predicted"/>
<dbReference type="VEuPathDB" id="TriTrypDB:LtaPh_2628300"/>
<feature type="transmembrane region" description="Helical" evidence="8">
    <location>
        <begin position="752"/>
        <end position="779"/>
    </location>
</feature>
<keyword evidence="5" id="KW-0067">ATP-binding</keyword>
<feature type="domain" description="ABC transporter" evidence="9">
    <location>
        <begin position="367"/>
        <end position="610"/>
    </location>
</feature>
<dbReference type="Proteomes" id="UP000419144">
    <property type="component" value="Unassembled WGS sequence"/>
</dbReference>
<feature type="transmembrane region" description="Helical" evidence="8">
    <location>
        <begin position="270"/>
        <end position="298"/>
    </location>
</feature>
<dbReference type="InterPro" id="IPR003439">
    <property type="entry name" value="ABC_transporter-like_ATP-bd"/>
</dbReference>
<feature type="transmembrane region" description="Helical" evidence="8">
    <location>
        <begin position="310"/>
        <end position="333"/>
    </location>
</feature>
<sequence length="1272" mass="140506">MSKGPMPADEETKGDKAIYNVKDAALEKMRGQVPIFTLLRYRAPSEWFAVVVGSVAAFCSGGSTPLFMYFFGRMTNSAYDDQTAPKVMQSFAMLMVCIGILSMVLAFIKTATYEVTALRLVGRIRCAYFSAAVNQDIAWHDRRKPGELISRLTGDTRVILNGVNDRFASWIENLGTGLMGIAFALMACWEVTLLIMCSLPFISVAVYFFSVASSRHVAVTRKQYAVANAIAQEVMQNIKTVQSFNREMHEVQRFSQTIVGSRKAGIKREFLIAMAGGSVIGIMLCAIGFAFVLAAYLVHRGRTDVGSVSAAFLTMMYGATGLGQVFPAMISFIEARTAAYPIFTTIDEKPTIDLHARGKEAMFSKCIELQDVNFAYPTRPDQFVFTKLSVTIWKGQKVAFSGSTGCGKSTIISLIQRFYDPIDGSIKVDGQDLRDLNLKSWRKRLAIVSQEPNLFCGSVLDNVRMGRRNATFEEVVTACKQARIHDTVISLPHGYDTSVGSLGSQLSGGQKQRLAIARAIVRGADILLLDEATSALDRQSEVQVQRAIDDLTENGNMTVITIAHRMATICNMDCIYFLDGSRDGGSCIVESGTYAELMRMNGRFSSMVMMQSPSTGKLRTVVHDTSFYLFPEELDKVAIDSVSTEDSNMSNDSWDSNGSGFYEEDDRWSQYSNIHNVPFIHRTDWEEGQTSVSMWRIMKMTKSRCWAIVLGFMGSIITALVFPGVGLMITQLINTLGAYSVSQDLKQMQIQITLYVILLIVLGAVYFMGSLLTAFYGYAGEYLTFDLRSLLFQQILRQDQTFFDMPRRDPGALATLLSGDCESVHQLYGPTLGSRLRTVCALAGGIIIGLIMEWKVALVCLATMPLFVGSIIAQQVFFDDSQKVRKSGIDTVVSEALGSIRTVTSFNMQNRMIKQFKRTVNSAGKTAERRAILVSMLVGATEFTLMGSLALSFWYGGTLVEKGEAHFSNILVAAMAVTMGATLAGAEAGSFAMKLRDARLSSNRVFSIIDRVPEVDSYEYGNANFDEQLRIELHNVGFTYPAREGVKVLNDLSLKFDAGSSNGLMGQTGCGKSTIVQILARFYPISSGKVLINGEDLSSLDLVTWRDQISIVLQEPSLFSGTIRDNIKYSLPGATEEEVIEAAKLACIHEDIMNMDQGYDTEVGYRGEQLSGGQKQRVAIARGIIRCPKLLLLDEATSALDNITERRVQYNLDEFQRRFGVTTVAIAHRLATIRYSDQIVLLDSGKIIEQGTHEQLLAQDGEYKSRWEIAQA</sequence>
<dbReference type="SUPFAM" id="SSF90123">
    <property type="entry name" value="ABC transporter transmembrane region"/>
    <property type="match status" value="2"/>
</dbReference>
<evidence type="ECO:0000259" key="9">
    <source>
        <dbReference type="PROSITE" id="PS50893"/>
    </source>
</evidence>
<protein>
    <submittedName>
        <fullName evidence="11">p-glycoprotein-like protein</fullName>
    </submittedName>
</protein>
<dbReference type="GO" id="GO:0005743">
    <property type="term" value="C:mitochondrial inner membrane"/>
    <property type="evidence" value="ECO:0007669"/>
    <property type="project" value="TreeGrafter"/>
</dbReference>
<dbReference type="SUPFAM" id="SSF52540">
    <property type="entry name" value="P-loop containing nucleoside triphosphate hydrolases"/>
    <property type="match status" value="2"/>
</dbReference>
<dbReference type="GO" id="GO:0015421">
    <property type="term" value="F:ABC-type oligopeptide transporter activity"/>
    <property type="evidence" value="ECO:0007669"/>
    <property type="project" value="TreeGrafter"/>
</dbReference>
<feature type="transmembrane region" description="Helical" evidence="8">
    <location>
        <begin position="91"/>
        <end position="108"/>
    </location>
</feature>
<dbReference type="GO" id="GO:0090374">
    <property type="term" value="P:oligopeptide export from mitochondrion"/>
    <property type="evidence" value="ECO:0007669"/>
    <property type="project" value="TreeGrafter"/>
</dbReference>
<evidence type="ECO:0000256" key="4">
    <source>
        <dbReference type="ARBA" id="ARBA00022741"/>
    </source>
</evidence>
<evidence type="ECO:0000256" key="7">
    <source>
        <dbReference type="ARBA" id="ARBA00023136"/>
    </source>
</evidence>
<dbReference type="SMART" id="SM00382">
    <property type="entry name" value="AAA"/>
    <property type="match status" value="2"/>
</dbReference>
<organism evidence="11 12">
    <name type="scientific">Leishmania tarentolae</name>
    <name type="common">Sauroleishmania tarentolae</name>
    <dbReference type="NCBI Taxonomy" id="5689"/>
    <lineage>
        <taxon>Eukaryota</taxon>
        <taxon>Discoba</taxon>
        <taxon>Euglenozoa</taxon>
        <taxon>Kinetoplastea</taxon>
        <taxon>Metakinetoplastina</taxon>
        <taxon>Trypanosomatida</taxon>
        <taxon>Trypanosomatidae</taxon>
        <taxon>Leishmaniinae</taxon>
        <taxon>Leishmania</taxon>
        <taxon>lizard Leishmania</taxon>
    </lineage>
</organism>
<evidence type="ECO:0000256" key="5">
    <source>
        <dbReference type="ARBA" id="ARBA00022840"/>
    </source>
</evidence>
<dbReference type="InterPro" id="IPR011527">
    <property type="entry name" value="ABC1_TM_dom"/>
</dbReference>
<dbReference type="Gene3D" id="1.20.1560.10">
    <property type="entry name" value="ABC transporter type 1, transmembrane domain"/>
    <property type="match status" value="2"/>
</dbReference>
<feature type="transmembrane region" description="Helical" evidence="8">
    <location>
        <begin position="47"/>
        <end position="71"/>
    </location>
</feature>
<accession>A0A640KJZ0</accession>
<keyword evidence="4" id="KW-0547">Nucleotide-binding</keyword>
<dbReference type="Gene3D" id="3.40.50.300">
    <property type="entry name" value="P-loop containing nucleotide triphosphate hydrolases"/>
    <property type="match status" value="2"/>
</dbReference>
<comment type="caution">
    <text evidence="11">The sequence shown here is derived from an EMBL/GenBank/DDBJ whole genome shotgun (WGS) entry which is preliminary data.</text>
</comment>
<dbReference type="EMBL" id="BLBS01000036">
    <property type="protein sequence ID" value="GET89638.1"/>
    <property type="molecule type" value="Genomic_DNA"/>
</dbReference>
<evidence type="ECO:0000256" key="2">
    <source>
        <dbReference type="ARBA" id="ARBA00022448"/>
    </source>
</evidence>
<keyword evidence="6 8" id="KW-1133">Transmembrane helix</keyword>
<dbReference type="InterPro" id="IPR036640">
    <property type="entry name" value="ABC1_TM_sf"/>
</dbReference>
<dbReference type="Pfam" id="PF00664">
    <property type="entry name" value="ABC_membrane"/>
    <property type="match status" value="2"/>
</dbReference>
<dbReference type="OrthoDB" id="6500128at2759"/>
<evidence type="ECO:0000256" key="6">
    <source>
        <dbReference type="ARBA" id="ARBA00022989"/>
    </source>
</evidence>
<dbReference type="PANTHER" id="PTHR43394:SF1">
    <property type="entry name" value="ATP-BINDING CASSETTE SUB-FAMILY B MEMBER 10, MITOCHONDRIAL"/>
    <property type="match status" value="1"/>
</dbReference>
<evidence type="ECO:0000259" key="10">
    <source>
        <dbReference type="PROSITE" id="PS50929"/>
    </source>
</evidence>
<dbReference type="InterPro" id="IPR017871">
    <property type="entry name" value="ABC_transporter-like_CS"/>
</dbReference>
<dbReference type="Pfam" id="PF00005">
    <property type="entry name" value="ABC_tran"/>
    <property type="match status" value="2"/>
</dbReference>
<dbReference type="FunFam" id="1.20.1560.10:FF:000244">
    <property type="entry name" value="ATP-binding cassette protein subfamily B, member 2, putative"/>
    <property type="match status" value="1"/>
</dbReference>
<dbReference type="FunFam" id="3.40.50.300:FF:000836">
    <property type="entry name" value="ABC transporter B family member 25"/>
    <property type="match status" value="1"/>
</dbReference>
<feature type="transmembrane region" description="Helical" evidence="8">
    <location>
        <begin position="858"/>
        <end position="878"/>
    </location>
</feature>
<keyword evidence="12" id="KW-1185">Reference proteome</keyword>
<feature type="transmembrane region" description="Helical" evidence="8">
    <location>
        <begin position="167"/>
        <end position="187"/>
    </location>
</feature>
<dbReference type="AlphaFoldDB" id="A0A640KJZ0"/>
<dbReference type="CDD" id="cd18578">
    <property type="entry name" value="ABC_6TM_Pgp_ABCB1_D2_like"/>
    <property type="match status" value="1"/>
</dbReference>
<feature type="transmembrane region" description="Helical" evidence="8">
    <location>
        <begin position="967"/>
        <end position="986"/>
    </location>
</feature>
<dbReference type="InterPro" id="IPR039421">
    <property type="entry name" value="Type_1_exporter"/>
</dbReference>
<dbReference type="PANTHER" id="PTHR43394">
    <property type="entry name" value="ATP-DEPENDENT PERMEASE MDL1, MITOCHONDRIAL"/>
    <property type="match status" value="1"/>
</dbReference>
<evidence type="ECO:0000256" key="8">
    <source>
        <dbReference type="SAM" id="Phobius"/>
    </source>
</evidence>
<dbReference type="FunFam" id="3.40.50.300:FF:002064">
    <property type="entry name" value="Multidrug resistance protein 1, 2, 3"/>
    <property type="match status" value="1"/>
</dbReference>
<feature type="transmembrane region" description="Helical" evidence="8">
    <location>
        <begin position="931"/>
        <end position="955"/>
    </location>
</feature>
<dbReference type="GO" id="GO:0016887">
    <property type="term" value="F:ATP hydrolysis activity"/>
    <property type="evidence" value="ECO:0007669"/>
    <property type="project" value="InterPro"/>
</dbReference>
<comment type="subcellular location">
    <subcellularLocation>
        <location evidence="1">Membrane</location>
        <topology evidence="1">Multi-pass membrane protein</topology>
    </subcellularLocation>
</comment>
<dbReference type="GO" id="GO:0005524">
    <property type="term" value="F:ATP binding"/>
    <property type="evidence" value="ECO:0007669"/>
    <property type="project" value="UniProtKB-KW"/>
</dbReference>
<dbReference type="PROSITE" id="PS00211">
    <property type="entry name" value="ABC_TRANSPORTER_1"/>
    <property type="match status" value="2"/>
</dbReference>
<keyword evidence="2" id="KW-0813">Transport</keyword>
<feature type="domain" description="ABC transmembrane type-1" evidence="10">
    <location>
        <begin position="709"/>
        <end position="982"/>
    </location>
</feature>